<dbReference type="InterPro" id="IPR035940">
    <property type="entry name" value="CAP_sf"/>
</dbReference>
<dbReference type="EMBL" id="JACCFH010000001">
    <property type="protein sequence ID" value="NYG33562.1"/>
    <property type="molecule type" value="Genomic_DNA"/>
</dbReference>
<comment type="caution">
    <text evidence="3">The sequence shown here is derived from an EMBL/GenBank/DDBJ whole genome shotgun (WGS) entry which is preliminary data.</text>
</comment>
<feature type="chain" id="PRO_5030798228" evidence="1">
    <location>
        <begin position="26"/>
        <end position="328"/>
    </location>
</feature>
<evidence type="ECO:0000313" key="4">
    <source>
        <dbReference type="Proteomes" id="UP000518288"/>
    </source>
</evidence>
<proteinExistence type="predicted"/>
<name>A0A7Y9QY14_9BURK</name>
<dbReference type="Pfam" id="PF00188">
    <property type="entry name" value="CAP"/>
    <property type="match status" value="1"/>
</dbReference>
<dbReference type="AlphaFoldDB" id="A0A7Y9QY14"/>
<reference evidence="3 4" key="1">
    <citation type="submission" date="2020-07" db="EMBL/GenBank/DDBJ databases">
        <title>Genomic Encyclopedia of Archaeal and Bacterial Type Strains, Phase II (KMG-II): from individual species to whole genera.</title>
        <authorList>
            <person name="Goeker M."/>
        </authorList>
    </citation>
    <scope>NUCLEOTIDE SEQUENCE [LARGE SCALE GENOMIC DNA]</scope>
    <source>
        <strain evidence="3 4">DSM 21226</strain>
    </source>
</reference>
<dbReference type="Proteomes" id="UP000518288">
    <property type="component" value="Unassembled WGS sequence"/>
</dbReference>
<dbReference type="InterPro" id="IPR014044">
    <property type="entry name" value="CAP_dom"/>
</dbReference>
<evidence type="ECO:0000256" key="1">
    <source>
        <dbReference type="SAM" id="SignalP"/>
    </source>
</evidence>
<organism evidence="3 4">
    <name type="scientific">Sphaerotilus montanus</name>
    <dbReference type="NCBI Taxonomy" id="522889"/>
    <lineage>
        <taxon>Bacteria</taxon>
        <taxon>Pseudomonadati</taxon>
        <taxon>Pseudomonadota</taxon>
        <taxon>Betaproteobacteria</taxon>
        <taxon>Burkholderiales</taxon>
        <taxon>Sphaerotilaceae</taxon>
        <taxon>Sphaerotilus</taxon>
    </lineage>
</organism>
<sequence length="328" mass="33493">MSSPLSFPPAALVALVLSVSLPLSGCGGSAGAGTASETGSDSEFATAASALYAARPDTTICRAGTLAAAEKSGALATVNAIRAAHGLSAVTYDAAGDEEVMQISLMSVVNGQLSHAPPSTWGCYSATGLTGAQRSNLYLGGPSAYLTLASSASILAGWLTDVGSEATLGHRRWLLDPFLKQIAFGRVDVQAASGVRTTGAAIKVIYTTDGAGPVTPDYVAYPVGDYKKAYFQGNPIQSFTALADKTSRSANGLAKVDYGVATVAVVPRGGKALAVTEVSPDYAGYGVPNVLRFRAAGITAGVVHDVTIANVRVNGVLRSYSYTFRLVD</sequence>
<dbReference type="RefSeq" id="WP_179634315.1">
    <property type="nucleotide sequence ID" value="NZ_JACCFH010000001.1"/>
</dbReference>
<feature type="domain" description="SCP" evidence="2">
    <location>
        <begin position="75"/>
        <end position="189"/>
    </location>
</feature>
<protein>
    <submittedName>
        <fullName evidence="3">Uncharacterized protein YkwD</fullName>
    </submittedName>
</protein>
<evidence type="ECO:0000259" key="2">
    <source>
        <dbReference type="Pfam" id="PF00188"/>
    </source>
</evidence>
<dbReference type="Gene3D" id="3.40.33.10">
    <property type="entry name" value="CAP"/>
    <property type="match status" value="1"/>
</dbReference>
<evidence type="ECO:0000313" key="3">
    <source>
        <dbReference type="EMBL" id="NYG33562.1"/>
    </source>
</evidence>
<keyword evidence="1" id="KW-0732">Signal</keyword>
<feature type="signal peptide" evidence="1">
    <location>
        <begin position="1"/>
        <end position="25"/>
    </location>
</feature>
<keyword evidence="4" id="KW-1185">Reference proteome</keyword>
<accession>A0A7Y9QY14</accession>
<gene>
    <name evidence="3" type="ORF">BDD16_002548</name>
</gene>